<dbReference type="SMART" id="SM00530">
    <property type="entry name" value="HTH_XRE"/>
    <property type="match status" value="1"/>
</dbReference>
<dbReference type="RefSeq" id="WP_024982010.1">
    <property type="nucleotide sequence ID" value="NZ_CBCRUM010000016.1"/>
</dbReference>
<proteinExistence type="predicted"/>
<name>A0A1I4YA91_9FLAO</name>
<organism evidence="3 4">
    <name type="scientific">Flavobacterium succinicans</name>
    <dbReference type="NCBI Taxonomy" id="29536"/>
    <lineage>
        <taxon>Bacteria</taxon>
        <taxon>Pseudomonadati</taxon>
        <taxon>Bacteroidota</taxon>
        <taxon>Flavobacteriia</taxon>
        <taxon>Flavobacteriales</taxon>
        <taxon>Flavobacteriaceae</taxon>
        <taxon>Flavobacterium</taxon>
    </lineage>
</organism>
<dbReference type="SUPFAM" id="SSF47413">
    <property type="entry name" value="lambda repressor-like DNA-binding domains"/>
    <property type="match status" value="1"/>
</dbReference>
<dbReference type="Gene3D" id="1.10.260.40">
    <property type="entry name" value="lambda repressor-like DNA-binding domains"/>
    <property type="match status" value="1"/>
</dbReference>
<dbReference type="InterPro" id="IPR014710">
    <property type="entry name" value="RmlC-like_jellyroll"/>
</dbReference>
<dbReference type="PROSITE" id="PS50943">
    <property type="entry name" value="HTH_CROC1"/>
    <property type="match status" value="1"/>
</dbReference>
<keyword evidence="4" id="KW-1185">Reference proteome</keyword>
<accession>A0A1I4YA91</accession>
<protein>
    <submittedName>
        <fullName evidence="3">Transcriptional regulator, XRE family with cupin sensor</fullName>
    </submittedName>
</protein>
<sequence>MNDFLIGIGKRIKDFRKKNELTIQELANRANVSNGLISRIENGRTIPSLPVLLDLIQSLEIDASYFFEGVEQKSNAKFIHVPKEEQQILEKEIEATGFSYLHVFSKSMHALGFEAVLLTLEPGCKRDKVITDAWEFKYVLTGEVLYVIDNEEVLLKEGDSLYFNGKIPHVPVNNSNAKCSMLVLYFYSEKE</sequence>
<dbReference type="Pfam" id="PF01381">
    <property type="entry name" value="HTH_3"/>
    <property type="match status" value="1"/>
</dbReference>
<dbReference type="Proteomes" id="UP000182961">
    <property type="component" value="Unassembled WGS sequence"/>
</dbReference>
<dbReference type="GO" id="GO:0003700">
    <property type="term" value="F:DNA-binding transcription factor activity"/>
    <property type="evidence" value="ECO:0007669"/>
    <property type="project" value="TreeGrafter"/>
</dbReference>
<dbReference type="GO" id="GO:0003677">
    <property type="term" value="F:DNA binding"/>
    <property type="evidence" value="ECO:0007669"/>
    <property type="project" value="UniProtKB-KW"/>
</dbReference>
<gene>
    <name evidence="3" type="ORF">SAMN05444143_11125</name>
</gene>
<dbReference type="InterPro" id="IPR010982">
    <property type="entry name" value="Lambda_DNA-bd_dom_sf"/>
</dbReference>
<dbReference type="Gene3D" id="2.60.120.10">
    <property type="entry name" value="Jelly Rolls"/>
    <property type="match status" value="1"/>
</dbReference>
<dbReference type="AlphaFoldDB" id="A0A1I4YA91"/>
<dbReference type="InterPro" id="IPR013096">
    <property type="entry name" value="Cupin_2"/>
</dbReference>
<evidence type="ECO:0000313" key="3">
    <source>
        <dbReference type="EMBL" id="SFN34932.1"/>
    </source>
</evidence>
<keyword evidence="1" id="KW-0238">DNA-binding</keyword>
<dbReference type="InterPro" id="IPR050807">
    <property type="entry name" value="TransReg_Diox_bact_type"/>
</dbReference>
<dbReference type="InterPro" id="IPR001387">
    <property type="entry name" value="Cro/C1-type_HTH"/>
</dbReference>
<reference evidence="4" key="1">
    <citation type="submission" date="2016-10" db="EMBL/GenBank/DDBJ databases">
        <authorList>
            <person name="Varghese N."/>
            <person name="Submissions S."/>
        </authorList>
    </citation>
    <scope>NUCLEOTIDE SEQUENCE [LARGE SCALE GENOMIC DNA]</scope>
    <source>
        <strain evidence="4">DSM 4002</strain>
    </source>
</reference>
<dbReference type="PANTHER" id="PTHR46797:SF1">
    <property type="entry name" value="METHYLPHOSPHONATE SYNTHASE"/>
    <property type="match status" value="1"/>
</dbReference>
<dbReference type="PANTHER" id="PTHR46797">
    <property type="entry name" value="HTH-TYPE TRANSCRIPTIONAL REGULATOR"/>
    <property type="match status" value="1"/>
</dbReference>
<evidence type="ECO:0000313" key="4">
    <source>
        <dbReference type="Proteomes" id="UP000182961"/>
    </source>
</evidence>
<dbReference type="EMBL" id="FOUT01000011">
    <property type="protein sequence ID" value="SFN34932.1"/>
    <property type="molecule type" value="Genomic_DNA"/>
</dbReference>
<dbReference type="Pfam" id="PF07883">
    <property type="entry name" value="Cupin_2"/>
    <property type="match status" value="1"/>
</dbReference>
<evidence type="ECO:0000259" key="2">
    <source>
        <dbReference type="PROSITE" id="PS50943"/>
    </source>
</evidence>
<dbReference type="CDD" id="cd00093">
    <property type="entry name" value="HTH_XRE"/>
    <property type="match status" value="1"/>
</dbReference>
<evidence type="ECO:0000256" key="1">
    <source>
        <dbReference type="ARBA" id="ARBA00023125"/>
    </source>
</evidence>
<dbReference type="CDD" id="cd02209">
    <property type="entry name" value="cupin_XRE_C"/>
    <property type="match status" value="1"/>
</dbReference>
<feature type="domain" description="HTH cro/C1-type" evidence="2">
    <location>
        <begin position="12"/>
        <end position="66"/>
    </location>
</feature>
<dbReference type="eggNOG" id="COG1396">
    <property type="taxonomic scope" value="Bacteria"/>
</dbReference>
<dbReference type="GO" id="GO:0005829">
    <property type="term" value="C:cytosol"/>
    <property type="evidence" value="ECO:0007669"/>
    <property type="project" value="TreeGrafter"/>
</dbReference>
<dbReference type="InterPro" id="IPR011051">
    <property type="entry name" value="RmlC_Cupin_sf"/>
</dbReference>
<dbReference type="SUPFAM" id="SSF51182">
    <property type="entry name" value="RmlC-like cupins"/>
    <property type="match status" value="1"/>
</dbReference>
<dbReference type="eggNOG" id="COG3837">
    <property type="taxonomic scope" value="Bacteria"/>
</dbReference>